<protein>
    <recommendedName>
        <fullName evidence="3">Transposase</fullName>
    </recommendedName>
</protein>
<evidence type="ECO:0000313" key="1">
    <source>
        <dbReference type="EMBL" id="PEM66435.1"/>
    </source>
</evidence>
<dbReference type="EMBL" id="NUDP01000091">
    <property type="protein sequence ID" value="PEM66435.1"/>
    <property type="molecule type" value="Genomic_DNA"/>
</dbReference>
<gene>
    <name evidence="1" type="ORF">CN613_22410</name>
</gene>
<dbReference type="AlphaFoldDB" id="A0A2B6R0R1"/>
<evidence type="ECO:0008006" key="3">
    <source>
        <dbReference type="Google" id="ProtNLM"/>
    </source>
</evidence>
<dbReference type="Proteomes" id="UP000219775">
    <property type="component" value="Unassembled WGS sequence"/>
</dbReference>
<dbReference type="RefSeq" id="WP_097848678.1">
    <property type="nucleotide sequence ID" value="NZ_NUEJ01000003.1"/>
</dbReference>
<name>A0A2B6R0R1_9BACI</name>
<reference evidence="1 2" key="1">
    <citation type="submission" date="2017-09" db="EMBL/GenBank/DDBJ databases">
        <title>Large-scale bioinformatics analysis of Bacillus genomes uncovers conserved roles of natural products in bacterial physiology.</title>
        <authorList>
            <consortium name="Agbiome Team Llc"/>
            <person name="Bleich R.M."/>
            <person name="Grubbs K.J."/>
            <person name="Santa Maria K.C."/>
            <person name="Allen S.E."/>
            <person name="Farag S."/>
            <person name="Shank E.A."/>
            <person name="Bowers A."/>
        </authorList>
    </citation>
    <scope>NUCLEOTIDE SEQUENCE [LARGE SCALE GENOMIC DNA]</scope>
    <source>
        <strain evidence="1 2">AFS009893</strain>
    </source>
</reference>
<comment type="caution">
    <text evidence="1">The sequence shown here is derived from an EMBL/GenBank/DDBJ whole genome shotgun (WGS) entry which is preliminary data.</text>
</comment>
<sequence length="72" mass="8634">MFNQLYAAFLAYIVLKTLHEERHQYPLIQGTSFVRFTRQLLETEPGVEWQLIFQTFLRNYKRLYGCDLSETG</sequence>
<proteinExistence type="predicted"/>
<evidence type="ECO:0000313" key="2">
    <source>
        <dbReference type="Proteomes" id="UP000219775"/>
    </source>
</evidence>
<organism evidence="1 2">
    <name type="scientific">Bacillus pseudomycoides</name>
    <dbReference type="NCBI Taxonomy" id="64104"/>
    <lineage>
        <taxon>Bacteria</taxon>
        <taxon>Bacillati</taxon>
        <taxon>Bacillota</taxon>
        <taxon>Bacilli</taxon>
        <taxon>Bacillales</taxon>
        <taxon>Bacillaceae</taxon>
        <taxon>Bacillus</taxon>
        <taxon>Bacillus cereus group</taxon>
    </lineage>
</organism>
<accession>A0A2B6R0R1</accession>